<proteinExistence type="predicted"/>
<protein>
    <submittedName>
        <fullName evidence="1">Uncharacterized protein</fullName>
    </submittedName>
</protein>
<sequence>MHLPVLFLEYIKIWENRYDHIPTRESIIVLKLVCTSGYIPWFKIHDLLSKEQRHWQIRVEKERWSPLNPMKRYDIMSPSIGPTQSPGPMPQVRTPTPQPLQIMPGGIARGIVRELISFPILIVLWNSNTSTVGDANTSVVGDANTSAFFILSRRVILPTPTTRTTTTPAEATTTLARS</sequence>
<name>A0A9D3UR31_9ROSI</name>
<dbReference type="Proteomes" id="UP000828251">
    <property type="component" value="Unassembled WGS sequence"/>
</dbReference>
<gene>
    <name evidence="1" type="ORF">J1N35_033848</name>
</gene>
<organism evidence="1 2">
    <name type="scientific">Gossypium stocksii</name>
    <dbReference type="NCBI Taxonomy" id="47602"/>
    <lineage>
        <taxon>Eukaryota</taxon>
        <taxon>Viridiplantae</taxon>
        <taxon>Streptophyta</taxon>
        <taxon>Embryophyta</taxon>
        <taxon>Tracheophyta</taxon>
        <taxon>Spermatophyta</taxon>
        <taxon>Magnoliopsida</taxon>
        <taxon>eudicotyledons</taxon>
        <taxon>Gunneridae</taxon>
        <taxon>Pentapetalae</taxon>
        <taxon>rosids</taxon>
        <taxon>malvids</taxon>
        <taxon>Malvales</taxon>
        <taxon>Malvaceae</taxon>
        <taxon>Malvoideae</taxon>
        <taxon>Gossypium</taxon>
    </lineage>
</organism>
<dbReference type="OrthoDB" id="10538034at2759"/>
<comment type="caution">
    <text evidence="1">The sequence shown here is derived from an EMBL/GenBank/DDBJ whole genome shotgun (WGS) entry which is preliminary data.</text>
</comment>
<evidence type="ECO:0000313" key="2">
    <source>
        <dbReference type="Proteomes" id="UP000828251"/>
    </source>
</evidence>
<dbReference type="EMBL" id="JAIQCV010000010">
    <property type="protein sequence ID" value="KAH1055783.1"/>
    <property type="molecule type" value="Genomic_DNA"/>
</dbReference>
<keyword evidence="2" id="KW-1185">Reference proteome</keyword>
<reference evidence="1 2" key="1">
    <citation type="journal article" date="2021" name="Plant Biotechnol. J.">
        <title>Multi-omics assisted identification of the key and species-specific regulatory components of drought-tolerant mechanisms in Gossypium stocksii.</title>
        <authorList>
            <person name="Yu D."/>
            <person name="Ke L."/>
            <person name="Zhang D."/>
            <person name="Wu Y."/>
            <person name="Sun Y."/>
            <person name="Mei J."/>
            <person name="Sun J."/>
            <person name="Sun Y."/>
        </authorList>
    </citation>
    <scope>NUCLEOTIDE SEQUENCE [LARGE SCALE GENOMIC DNA]</scope>
    <source>
        <strain evidence="2">cv. E1</strain>
        <tissue evidence="1">Leaf</tissue>
    </source>
</reference>
<accession>A0A9D3UR31</accession>
<evidence type="ECO:0000313" key="1">
    <source>
        <dbReference type="EMBL" id="KAH1055783.1"/>
    </source>
</evidence>
<dbReference type="AlphaFoldDB" id="A0A9D3UR31"/>